<dbReference type="CDD" id="cd09172">
    <property type="entry name" value="PLDc_Nuc_like_unchar1_1"/>
    <property type="match status" value="1"/>
</dbReference>
<protein>
    <recommendedName>
        <fullName evidence="6">Phospholipase D</fullName>
        <ecNumber evidence="5">3.1.4.4</ecNumber>
    </recommendedName>
    <alternativeName>
        <fullName evidence="11">Choline phosphatase</fullName>
    </alternativeName>
</protein>
<name>A0ABS4DXL4_9HYPH</name>
<evidence type="ECO:0000256" key="11">
    <source>
        <dbReference type="ARBA" id="ARBA00029594"/>
    </source>
</evidence>
<evidence type="ECO:0000259" key="12">
    <source>
        <dbReference type="PROSITE" id="PS50035"/>
    </source>
</evidence>
<comment type="catalytic activity">
    <reaction evidence="1">
        <text>a 1,2-diacyl-sn-glycero-3-phosphocholine + H2O = a 1,2-diacyl-sn-glycero-3-phosphate + choline + H(+)</text>
        <dbReference type="Rhea" id="RHEA:14445"/>
        <dbReference type="ChEBI" id="CHEBI:15354"/>
        <dbReference type="ChEBI" id="CHEBI:15377"/>
        <dbReference type="ChEBI" id="CHEBI:15378"/>
        <dbReference type="ChEBI" id="CHEBI:57643"/>
        <dbReference type="ChEBI" id="CHEBI:58608"/>
        <dbReference type="EC" id="3.1.4.4"/>
    </reaction>
</comment>
<dbReference type="PROSITE" id="PS50035">
    <property type="entry name" value="PLD"/>
    <property type="match status" value="1"/>
</dbReference>
<accession>A0ABS4DXL4</accession>
<dbReference type="PANTHER" id="PTHR43856:SF1">
    <property type="entry name" value="MITOCHONDRIAL CARDIOLIPIN HYDROLASE"/>
    <property type="match status" value="1"/>
</dbReference>
<evidence type="ECO:0000256" key="8">
    <source>
        <dbReference type="ARBA" id="ARBA00022801"/>
    </source>
</evidence>
<dbReference type="EMBL" id="JAGGJU010000004">
    <property type="protein sequence ID" value="MBP1850438.1"/>
    <property type="molecule type" value="Genomic_DNA"/>
</dbReference>
<comment type="similarity">
    <text evidence="4">Belongs to the phospholipase D family.</text>
</comment>
<evidence type="ECO:0000313" key="13">
    <source>
        <dbReference type="EMBL" id="MBP1850438.1"/>
    </source>
</evidence>
<dbReference type="Gene3D" id="3.30.870.10">
    <property type="entry name" value="Endonuclease Chain A"/>
    <property type="match status" value="2"/>
</dbReference>
<evidence type="ECO:0000256" key="1">
    <source>
        <dbReference type="ARBA" id="ARBA00000798"/>
    </source>
</evidence>
<keyword evidence="14" id="KW-1185">Reference proteome</keyword>
<comment type="caution">
    <text evidence="13">The sequence shown here is derived from an EMBL/GenBank/DDBJ whole genome shotgun (WGS) entry which is preliminary data.</text>
</comment>
<evidence type="ECO:0000256" key="4">
    <source>
        <dbReference type="ARBA" id="ARBA00008664"/>
    </source>
</evidence>
<dbReference type="Pfam" id="PF13091">
    <property type="entry name" value="PLDc_2"/>
    <property type="match status" value="1"/>
</dbReference>
<keyword evidence="8" id="KW-0378">Hydrolase</keyword>
<evidence type="ECO:0000256" key="5">
    <source>
        <dbReference type="ARBA" id="ARBA00012027"/>
    </source>
</evidence>
<evidence type="ECO:0000256" key="2">
    <source>
        <dbReference type="ARBA" id="ARBA00003145"/>
    </source>
</evidence>
<feature type="domain" description="PLD phosphodiesterase" evidence="12">
    <location>
        <begin position="459"/>
        <end position="490"/>
    </location>
</feature>
<dbReference type="PANTHER" id="PTHR43856">
    <property type="entry name" value="CARDIOLIPIN HYDROLASE"/>
    <property type="match status" value="1"/>
</dbReference>
<dbReference type="InterPro" id="IPR001736">
    <property type="entry name" value="PLipase_D/transphosphatidylase"/>
</dbReference>
<evidence type="ECO:0000313" key="14">
    <source>
        <dbReference type="Proteomes" id="UP000759443"/>
    </source>
</evidence>
<reference evidence="13 14" key="1">
    <citation type="submission" date="2021-03" db="EMBL/GenBank/DDBJ databases">
        <title>Genomic Encyclopedia of Type Strains, Phase IV (KMG-IV): sequencing the most valuable type-strain genomes for metagenomic binning, comparative biology and taxonomic classification.</title>
        <authorList>
            <person name="Goeker M."/>
        </authorList>
    </citation>
    <scope>NUCLEOTIDE SEQUENCE [LARGE SCALE GENOMIC DNA]</scope>
    <source>
        <strain evidence="13 14">DSM 21600</strain>
    </source>
</reference>
<keyword evidence="10" id="KW-0443">Lipid metabolism</keyword>
<organism evidence="13 14">
    <name type="scientific">Rhizobium halophytocola</name>
    <dbReference type="NCBI Taxonomy" id="735519"/>
    <lineage>
        <taxon>Bacteria</taxon>
        <taxon>Pseudomonadati</taxon>
        <taxon>Pseudomonadota</taxon>
        <taxon>Alphaproteobacteria</taxon>
        <taxon>Hyphomicrobiales</taxon>
        <taxon>Rhizobiaceae</taxon>
        <taxon>Rhizobium/Agrobacterium group</taxon>
        <taxon>Rhizobium</taxon>
    </lineage>
</organism>
<dbReference type="SUPFAM" id="SSF56024">
    <property type="entry name" value="Phospholipase D/nuclease"/>
    <property type="match status" value="2"/>
</dbReference>
<keyword evidence="7" id="KW-0964">Secreted</keyword>
<evidence type="ECO:0000256" key="10">
    <source>
        <dbReference type="ARBA" id="ARBA00023098"/>
    </source>
</evidence>
<comment type="function">
    <text evidence="2">Could be a virulence factor.</text>
</comment>
<proteinExistence type="inferred from homology"/>
<evidence type="ECO:0000256" key="6">
    <source>
        <dbReference type="ARBA" id="ARBA00018392"/>
    </source>
</evidence>
<dbReference type="EC" id="3.1.4.4" evidence="5"/>
<dbReference type="Proteomes" id="UP000759443">
    <property type="component" value="Unassembled WGS sequence"/>
</dbReference>
<evidence type="ECO:0000256" key="7">
    <source>
        <dbReference type="ARBA" id="ARBA00022525"/>
    </source>
</evidence>
<dbReference type="RefSeq" id="WP_209944142.1">
    <property type="nucleotide sequence ID" value="NZ_JAGGJU010000004.1"/>
</dbReference>
<sequence>MRSSEKADGFSVHAISGSHAVLLAMNATPEARRHLAGFAIGMVGPEGPRWLRGFKFFKSRVPDPKPGERRSTHDHPIQSFLWGHYSAEPGERYHYVIRPMFFPADGDPAHLRPGTDLTIAVRTEESETGTHSVFFNRGAIVSQAFAERFGNRAPANPDDPADEEVRWLSRGLLEAALGFIAEAGGPSFELRCCFYELTYKPVLDALRAAAMAGAKVQVIFDAGHVLASGELDIDVTAKANLETVAQYADVAGLTFHKRTRHISIPHNKFMILLKDGVPQTLWTGSTNITPSGFLGQTNVGHLVRDPVVASTYNDYWQQLATDPDRKQLKAWVDANNPEPKGPLPGHGTSVVFSPRPSQRMLKWYGERIDAAEQTVMLTAAFGVTRELAAHFDNDRDYLRFLLMERANASPETQAMLERDRDTRIALGMPLGRDTFGRKLPGWKLDQWLLEEDHFRHEGHVFYVHTKLMAIDPLTASPQIFSGSANFSPASLSSNDENMLLISGDSRVADIYTTEFFRLFNHFYFRTVANAVAGRGQAPGQGPDADGGQGGQLGKVVYLDPTDRWTNSYFQEGSYHSRRRTLFGVSPS</sequence>
<dbReference type="InterPro" id="IPR051406">
    <property type="entry name" value="PLD_domain"/>
</dbReference>
<evidence type="ECO:0000256" key="9">
    <source>
        <dbReference type="ARBA" id="ARBA00022963"/>
    </source>
</evidence>
<keyword evidence="9" id="KW-0442">Lipid degradation</keyword>
<dbReference type="InterPro" id="IPR025202">
    <property type="entry name" value="PLD-like_dom"/>
</dbReference>
<evidence type="ECO:0000256" key="3">
    <source>
        <dbReference type="ARBA" id="ARBA00004613"/>
    </source>
</evidence>
<gene>
    <name evidence="13" type="ORF">J2Z17_001872</name>
</gene>
<comment type="subcellular location">
    <subcellularLocation>
        <location evidence="3">Secreted</location>
    </subcellularLocation>
</comment>